<dbReference type="Pfam" id="PF00400">
    <property type="entry name" value="WD40"/>
    <property type="match status" value="2"/>
</dbReference>
<evidence type="ECO:0000256" key="3">
    <source>
        <dbReference type="PROSITE-ProRule" id="PRU00221"/>
    </source>
</evidence>
<dbReference type="GO" id="GO:0030515">
    <property type="term" value="F:snoRNA binding"/>
    <property type="evidence" value="ECO:0007669"/>
    <property type="project" value="TreeGrafter"/>
</dbReference>
<dbReference type="Gene3D" id="2.130.10.10">
    <property type="entry name" value="YVTN repeat-like/Quinoprotein amine dehydrogenase"/>
    <property type="match status" value="1"/>
</dbReference>
<keyword evidence="4" id="KW-1133">Transmembrane helix</keyword>
<name>A0A6P7H1M8_DIAVI</name>
<dbReference type="PANTHER" id="PTHR19853:SF0">
    <property type="entry name" value="WD REPEAT-CONTAINING PROTEIN 3"/>
    <property type="match status" value="1"/>
</dbReference>
<dbReference type="GO" id="GO:0030490">
    <property type="term" value="P:maturation of SSU-rRNA"/>
    <property type="evidence" value="ECO:0007669"/>
    <property type="project" value="TreeGrafter"/>
</dbReference>
<dbReference type="InterPro" id="IPR019775">
    <property type="entry name" value="WD40_repeat_CS"/>
</dbReference>
<dbReference type="PROSITE" id="PS50082">
    <property type="entry name" value="WD_REPEATS_2"/>
    <property type="match status" value="2"/>
</dbReference>
<keyword evidence="4" id="KW-0812">Transmembrane</keyword>
<dbReference type="SMART" id="SM00320">
    <property type="entry name" value="WD40"/>
    <property type="match status" value="2"/>
</dbReference>
<evidence type="ECO:0000256" key="2">
    <source>
        <dbReference type="ARBA" id="ARBA00022737"/>
    </source>
</evidence>
<protein>
    <submittedName>
        <fullName evidence="5">WD repeat-containing protein 3-like</fullName>
    </submittedName>
</protein>
<proteinExistence type="predicted"/>
<feature type="transmembrane region" description="Helical" evidence="4">
    <location>
        <begin position="109"/>
        <end position="130"/>
    </location>
</feature>
<dbReference type="InterPro" id="IPR001680">
    <property type="entry name" value="WD40_rpt"/>
</dbReference>
<evidence type="ECO:0000256" key="1">
    <source>
        <dbReference type="ARBA" id="ARBA00022574"/>
    </source>
</evidence>
<dbReference type="RefSeq" id="XP_028152367.1">
    <property type="nucleotide sequence ID" value="XM_028296566.1"/>
</dbReference>
<evidence type="ECO:0000313" key="5">
    <source>
        <dbReference type="RefSeq" id="XP_028152367.1"/>
    </source>
</evidence>
<feature type="repeat" description="WD" evidence="3">
    <location>
        <begin position="1"/>
        <end position="36"/>
    </location>
</feature>
<dbReference type="GO" id="GO:0032040">
    <property type="term" value="C:small-subunit processome"/>
    <property type="evidence" value="ECO:0007669"/>
    <property type="project" value="TreeGrafter"/>
</dbReference>
<evidence type="ECO:0000256" key="4">
    <source>
        <dbReference type="SAM" id="Phobius"/>
    </source>
</evidence>
<dbReference type="GO" id="GO:0034388">
    <property type="term" value="C:Pwp2p-containing subcomplex of 90S preribosome"/>
    <property type="evidence" value="ECO:0007669"/>
    <property type="project" value="TreeGrafter"/>
</dbReference>
<keyword evidence="4" id="KW-0472">Membrane</keyword>
<keyword evidence="1 3" id="KW-0853">WD repeat</keyword>
<dbReference type="SUPFAM" id="SSF50978">
    <property type="entry name" value="WD40 repeat-like"/>
    <property type="match status" value="1"/>
</dbReference>
<dbReference type="PROSITE" id="PS50294">
    <property type="entry name" value="WD_REPEATS_REGION"/>
    <property type="match status" value="2"/>
</dbReference>
<reference evidence="5" key="1">
    <citation type="submission" date="2025-08" db="UniProtKB">
        <authorList>
            <consortium name="RefSeq"/>
        </authorList>
    </citation>
    <scope>IDENTIFICATION</scope>
    <source>
        <tissue evidence="5">Whole insect</tissue>
    </source>
</reference>
<keyword evidence="2" id="KW-0677">Repeat</keyword>
<dbReference type="InterPro" id="IPR036322">
    <property type="entry name" value="WD40_repeat_dom_sf"/>
</dbReference>
<dbReference type="InterPro" id="IPR051570">
    <property type="entry name" value="TBC1_cilium_biogenesis"/>
</dbReference>
<dbReference type="InterPro" id="IPR015943">
    <property type="entry name" value="WD40/YVTN_repeat-like_dom_sf"/>
</dbReference>
<dbReference type="PANTHER" id="PTHR19853">
    <property type="entry name" value="WD REPEAT CONTAINING PROTEIN 3 WDR3"/>
    <property type="match status" value="1"/>
</dbReference>
<accession>A0A6P7H1M8</accession>
<dbReference type="InParanoid" id="A0A6P7H1M8"/>
<dbReference type="AlphaFoldDB" id="A0A6P7H1M8"/>
<dbReference type="PROSITE" id="PS00678">
    <property type="entry name" value="WD_REPEATS_1"/>
    <property type="match status" value="1"/>
</dbReference>
<sequence length="136" mass="15941">MVTQLQFMKGHPILISASKDSFVKFWDLETHHCFKTLTGHQTEVWTIALMKDDEYLVTGCGDAELRVYKLSFKDPDSENKNIEYLSSRLELTSLEESEYFTVSLIKNYFLLYCNLWILARGNLHIFVLLYSNVQFL</sequence>
<organism evidence="5">
    <name type="scientific">Diabrotica virgifera virgifera</name>
    <name type="common">western corn rootworm</name>
    <dbReference type="NCBI Taxonomy" id="50390"/>
    <lineage>
        <taxon>Eukaryota</taxon>
        <taxon>Metazoa</taxon>
        <taxon>Ecdysozoa</taxon>
        <taxon>Arthropoda</taxon>
        <taxon>Hexapoda</taxon>
        <taxon>Insecta</taxon>
        <taxon>Pterygota</taxon>
        <taxon>Neoptera</taxon>
        <taxon>Endopterygota</taxon>
        <taxon>Coleoptera</taxon>
        <taxon>Polyphaga</taxon>
        <taxon>Cucujiformia</taxon>
        <taxon>Chrysomeloidea</taxon>
        <taxon>Chrysomelidae</taxon>
        <taxon>Galerucinae</taxon>
        <taxon>Diabroticina</taxon>
        <taxon>Diabroticites</taxon>
        <taxon>Diabrotica</taxon>
    </lineage>
</organism>
<feature type="repeat" description="WD" evidence="3">
    <location>
        <begin position="37"/>
        <end position="71"/>
    </location>
</feature>
<gene>
    <name evidence="5" type="primary">LOC114345779</name>
</gene>